<name>A0A915K0B3_ROMCU</name>
<accession>A0A915K0B3</accession>
<organism evidence="1 2">
    <name type="scientific">Romanomermis culicivorax</name>
    <name type="common">Nematode worm</name>
    <dbReference type="NCBI Taxonomy" id="13658"/>
    <lineage>
        <taxon>Eukaryota</taxon>
        <taxon>Metazoa</taxon>
        <taxon>Ecdysozoa</taxon>
        <taxon>Nematoda</taxon>
        <taxon>Enoplea</taxon>
        <taxon>Dorylaimia</taxon>
        <taxon>Mermithida</taxon>
        <taxon>Mermithoidea</taxon>
        <taxon>Mermithidae</taxon>
        <taxon>Romanomermis</taxon>
    </lineage>
</organism>
<dbReference type="AlphaFoldDB" id="A0A915K0B3"/>
<reference evidence="2" key="1">
    <citation type="submission" date="2022-11" db="UniProtKB">
        <authorList>
            <consortium name="WormBaseParasite"/>
        </authorList>
    </citation>
    <scope>IDENTIFICATION</scope>
</reference>
<keyword evidence="1" id="KW-1185">Reference proteome</keyword>
<evidence type="ECO:0000313" key="2">
    <source>
        <dbReference type="WBParaSite" id="nRc.2.0.1.t31645-RA"/>
    </source>
</evidence>
<sequence length="71" mass="8333">MCENEKFQHCDVIKFLTKLGKNDKEFYADLRKYLVSVSRPLAVPILHKHLGLSEVCARWIPKLLTPEHEVR</sequence>
<dbReference type="Proteomes" id="UP000887565">
    <property type="component" value="Unplaced"/>
</dbReference>
<protein>
    <submittedName>
        <fullName evidence="2">Uncharacterized protein</fullName>
    </submittedName>
</protein>
<proteinExistence type="predicted"/>
<evidence type="ECO:0000313" key="1">
    <source>
        <dbReference type="Proteomes" id="UP000887565"/>
    </source>
</evidence>
<dbReference type="WBParaSite" id="nRc.2.0.1.t31645-RA">
    <property type="protein sequence ID" value="nRc.2.0.1.t31645-RA"/>
    <property type="gene ID" value="nRc.2.0.1.g31645"/>
</dbReference>